<dbReference type="Gene3D" id="1.10.20.140">
    <property type="match status" value="1"/>
</dbReference>
<feature type="region of interest" description="Interaction with substrate tRNA" evidence="10">
    <location>
        <begin position="30"/>
        <end position="33"/>
    </location>
</feature>
<evidence type="ECO:0000256" key="11">
    <source>
        <dbReference type="RuleBase" id="RU003783"/>
    </source>
</evidence>
<organism evidence="14 15">
    <name type="scientific">Niabella soli DSM 19437</name>
    <dbReference type="NCBI Taxonomy" id="929713"/>
    <lineage>
        <taxon>Bacteria</taxon>
        <taxon>Pseudomonadati</taxon>
        <taxon>Bacteroidota</taxon>
        <taxon>Chitinophagia</taxon>
        <taxon>Chitinophagales</taxon>
        <taxon>Chitinophagaceae</taxon>
        <taxon>Niabella</taxon>
    </lineage>
</organism>
<dbReference type="InterPro" id="IPR018022">
    <property type="entry name" value="IPT"/>
</dbReference>
<dbReference type="PANTHER" id="PTHR11088:SF60">
    <property type="entry name" value="TRNA DIMETHYLALLYLTRANSFERASE"/>
    <property type="match status" value="1"/>
</dbReference>
<feature type="site" description="Interaction with substrate tRNA" evidence="10">
    <location>
        <position position="118"/>
    </location>
</feature>
<evidence type="ECO:0000256" key="4">
    <source>
        <dbReference type="ARBA" id="ARBA00022679"/>
    </source>
</evidence>
<dbReference type="InterPro" id="IPR027417">
    <property type="entry name" value="P-loop_NTPase"/>
</dbReference>
<comment type="caution">
    <text evidence="10">Lacks conserved residue(s) required for the propagation of feature annotation.</text>
</comment>
<evidence type="ECO:0000256" key="12">
    <source>
        <dbReference type="RuleBase" id="RU003784"/>
    </source>
</evidence>
<keyword evidence="5 10" id="KW-0819">tRNA processing</keyword>
<name>W0EYI3_9BACT</name>
<dbReference type="Gene3D" id="3.40.50.300">
    <property type="entry name" value="P-loop containing nucleotide triphosphate hydrolases"/>
    <property type="match status" value="1"/>
</dbReference>
<evidence type="ECO:0000256" key="9">
    <source>
        <dbReference type="ARBA" id="ARBA00049563"/>
    </source>
</evidence>
<evidence type="ECO:0000256" key="7">
    <source>
        <dbReference type="ARBA" id="ARBA00022840"/>
    </source>
</evidence>
<evidence type="ECO:0000256" key="13">
    <source>
        <dbReference type="RuleBase" id="RU003785"/>
    </source>
</evidence>
<dbReference type="KEGG" id="nso:NIASO_12945"/>
<feature type="site" description="Interaction with substrate tRNA" evidence="10">
    <location>
        <position position="96"/>
    </location>
</feature>
<comment type="cofactor">
    <cofactor evidence="1 10">
        <name>Mg(2+)</name>
        <dbReference type="ChEBI" id="CHEBI:18420"/>
    </cofactor>
</comment>
<dbReference type="InterPro" id="IPR039657">
    <property type="entry name" value="Dimethylallyltransferase"/>
</dbReference>
<evidence type="ECO:0000256" key="8">
    <source>
        <dbReference type="ARBA" id="ARBA00022842"/>
    </source>
</evidence>
<comment type="catalytic activity">
    <reaction evidence="9 10 11">
        <text>adenosine(37) in tRNA + dimethylallyl diphosphate = N(6)-dimethylallyladenosine(37) in tRNA + diphosphate</text>
        <dbReference type="Rhea" id="RHEA:26482"/>
        <dbReference type="Rhea" id="RHEA-COMP:10162"/>
        <dbReference type="Rhea" id="RHEA-COMP:10375"/>
        <dbReference type="ChEBI" id="CHEBI:33019"/>
        <dbReference type="ChEBI" id="CHEBI:57623"/>
        <dbReference type="ChEBI" id="CHEBI:74411"/>
        <dbReference type="ChEBI" id="CHEBI:74415"/>
        <dbReference type="EC" id="2.5.1.75"/>
    </reaction>
</comment>
<evidence type="ECO:0000256" key="1">
    <source>
        <dbReference type="ARBA" id="ARBA00001946"/>
    </source>
</evidence>
<evidence type="ECO:0000313" key="14">
    <source>
        <dbReference type="EMBL" id="AHF15822.1"/>
    </source>
</evidence>
<evidence type="ECO:0000313" key="15">
    <source>
        <dbReference type="Proteomes" id="UP000003586"/>
    </source>
</evidence>
<evidence type="ECO:0000256" key="10">
    <source>
        <dbReference type="HAMAP-Rule" id="MF_00185"/>
    </source>
</evidence>
<keyword evidence="6 10" id="KW-0547">Nucleotide-binding</keyword>
<dbReference type="HOGENOM" id="CLU_032616_0_1_10"/>
<dbReference type="AlphaFoldDB" id="W0EYI3"/>
<dbReference type="Proteomes" id="UP000003586">
    <property type="component" value="Chromosome"/>
</dbReference>
<dbReference type="EC" id="2.5.1.75" evidence="10"/>
<dbReference type="NCBIfam" id="TIGR00174">
    <property type="entry name" value="miaA"/>
    <property type="match status" value="1"/>
</dbReference>
<comment type="subunit">
    <text evidence="10">Monomer.</text>
</comment>
<dbReference type="HAMAP" id="MF_00185">
    <property type="entry name" value="IPP_trans"/>
    <property type="match status" value="1"/>
</dbReference>
<evidence type="ECO:0000256" key="3">
    <source>
        <dbReference type="ARBA" id="ARBA00005842"/>
    </source>
</evidence>
<dbReference type="PANTHER" id="PTHR11088">
    <property type="entry name" value="TRNA DIMETHYLALLYLTRANSFERASE"/>
    <property type="match status" value="1"/>
</dbReference>
<comment type="similarity">
    <text evidence="3 10 13">Belongs to the IPP transferase family.</text>
</comment>
<proteinExistence type="inferred from homology"/>
<dbReference type="EMBL" id="CP007035">
    <property type="protein sequence ID" value="AHF15822.1"/>
    <property type="molecule type" value="Genomic_DNA"/>
</dbReference>
<dbReference type="GO" id="GO:0005524">
    <property type="term" value="F:ATP binding"/>
    <property type="evidence" value="ECO:0007669"/>
    <property type="project" value="UniProtKB-UniRule"/>
</dbReference>
<protein>
    <recommendedName>
        <fullName evidence="10">tRNA dimethylallyltransferase</fullName>
        <ecNumber evidence="10">2.5.1.75</ecNumber>
    </recommendedName>
    <alternativeName>
        <fullName evidence="10">Dimethylallyl diphosphate:tRNA dimethylallyltransferase</fullName>
        <shortName evidence="10">DMAPP:tRNA dimethylallyltransferase</shortName>
        <shortName evidence="10">DMATase</shortName>
    </alternativeName>
    <alternativeName>
        <fullName evidence="10">Isopentenyl-diphosphate:tRNA isopentenyltransferase</fullName>
        <shortName evidence="10">IPP transferase</shortName>
        <shortName evidence="10">IPPT</shortName>
        <shortName evidence="10">IPTase</shortName>
    </alternativeName>
</protein>
<keyword evidence="7 10" id="KW-0067">ATP-binding</keyword>
<dbReference type="STRING" id="929713.NIASO_12945"/>
<feature type="binding site" evidence="10">
    <location>
        <begin position="5"/>
        <end position="12"/>
    </location>
    <ligand>
        <name>ATP</name>
        <dbReference type="ChEBI" id="CHEBI:30616"/>
    </ligand>
</feature>
<dbReference type="eggNOG" id="COG0324">
    <property type="taxonomic scope" value="Bacteria"/>
</dbReference>
<dbReference type="GO" id="GO:0052381">
    <property type="term" value="F:tRNA dimethylallyltransferase activity"/>
    <property type="evidence" value="ECO:0007669"/>
    <property type="project" value="UniProtKB-UniRule"/>
</dbReference>
<evidence type="ECO:0000256" key="2">
    <source>
        <dbReference type="ARBA" id="ARBA00003213"/>
    </source>
</evidence>
<evidence type="ECO:0000256" key="6">
    <source>
        <dbReference type="ARBA" id="ARBA00022741"/>
    </source>
</evidence>
<accession>W0EYI3</accession>
<comment type="function">
    <text evidence="2 10 12">Catalyzes the transfer of a dimethylallyl group onto the adenine at position 37 in tRNAs that read codons beginning with uridine, leading to the formation of N6-(dimethylallyl)adenosine (i(6)A).</text>
</comment>
<keyword evidence="15" id="KW-1185">Reference proteome</keyword>
<sequence length="299" mass="33674">MVIAGPTAVGKTATAIEAANYFNTVILSADSRQCYKELNIGVARPSAQELKAAPHYFIASHSVHDTMNAALYETYALGLLRQLFVQHPVIVAVGGTGLYLKALLEGMDPIPPIPETIRQTIVAAYNTKGIDWLKAELEKKDPLFFAKGEMQNPQRMMRALEIMEGTGQSILEYQKKNKKARFFDALCIGLELPRAVLYERINERVLAMMNEGLEKEAKSLLPLRTVNALQTVGYQELFQYFDGMLTQTAAVALIQQNTRHYAKRQLTWFKKQQDLYWLNAARPQIVPLILSAIKEKEKN</sequence>
<feature type="binding site" evidence="10">
    <location>
        <begin position="7"/>
        <end position="12"/>
    </location>
    <ligand>
        <name>substrate</name>
    </ligand>
</feature>
<keyword evidence="4 10" id="KW-0808">Transferase</keyword>
<dbReference type="GO" id="GO:0006400">
    <property type="term" value="P:tRNA modification"/>
    <property type="evidence" value="ECO:0007669"/>
    <property type="project" value="TreeGrafter"/>
</dbReference>
<evidence type="ECO:0000256" key="5">
    <source>
        <dbReference type="ARBA" id="ARBA00022694"/>
    </source>
</evidence>
<keyword evidence="8 10" id="KW-0460">Magnesium</keyword>
<reference evidence="14 15" key="1">
    <citation type="submission" date="2013-12" db="EMBL/GenBank/DDBJ databases">
        <authorList>
            <consortium name="DOE Joint Genome Institute"/>
            <person name="Eisen J."/>
            <person name="Huntemann M."/>
            <person name="Han J."/>
            <person name="Chen A."/>
            <person name="Kyrpides N."/>
            <person name="Mavromatis K."/>
            <person name="Markowitz V."/>
            <person name="Palaniappan K."/>
            <person name="Ivanova N."/>
            <person name="Schaumberg A."/>
            <person name="Pati A."/>
            <person name="Liolios K."/>
            <person name="Nordberg H.P."/>
            <person name="Cantor M.N."/>
            <person name="Hua S.X."/>
            <person name="Woyke T."/>
        </authorList>
    </citation>
    <scope>NUCLEOTIDE SEQUENCE [LARGE SCALE GENOMIC DNA]</scope>
    <source>
        <strain evidence="15">DSM 19437</strain>
    </source>
</reference>
<feature type="region of interest" description="Interaction with substrate tRNA" evidence="10">
    <location>
        <begin position="154"/>
        <end position="158"/>
    </location>
</feature>
<dbReference type="Pfam" id="PF01715">
    <property type="entry name" value="IPPT"/>
    <property type="match status" value="1"/>
</dbReference>
<dbReference type="SUPFAM" id="SSF52540">
    <property type="entry name" value="P-loop containing nucleoside triphosphate hydrolases"/>
    <property type="match status" value="1"/>
</dbReference>
<gene>
    <name evidence="10" type="primary">miaA</name>
    <name evidence="14" type="ORF">NIASO_12945</name>
</gene>